<evidence type="ECO:0000313" key="3">
    <source>
        <dbReference type="Proteomes" id="UP001439008"/>
    </source>
</evidence>
<comment type="caution">
    <text evidence="2">The sequence shown here is derived from an EMBL/GenBank/DDBJ whole genome shotgun (WGS) entry which is preliminary data.</text>
</comment>
<protein>
    <submittedName>
        <fullName evidence="2">Uncharacterized protein</fullName>
    </submittedName>
</protein>
<gene>
    <name evidence="2" type="ORF">MHBO_002643</name>
</gene>
<name>A0ABV2AN04_9EUKA</name>
<feature type="region of interest" description="Disordered" evidence="1">
    <location>
        <begin position="44"/>
        <end position="80"/>
    </location>
</feature>
<organism evidence="2 3">
    <name type="scientific">Bonamia ostreae</name>
    <dbReference type="NCBI Taxonomy" id="126728"/>
    <lineage>
        <taxon>Eukaryota</taxon>
        <taxon>Sar</taxon>
        <taxon>Rhizaria</taxon>
        <taxon>Endomyxa</taxon>
        <taxon>Ascetosporea</taxon>
        <taxon>Haplosporida</taxon>
        <taxon>Bonamia</taxon>
    </lineage>
</organism>
<sequence length="80" mass="8723">MGDNNAIKEEDCTLFCKENFSGFVNAICGDEGIFVIEGRCSREPDGSDIVRQKLEPEKIEDGAKIGEPKLGSDLNDGELD</sequence>
<feature type="compositionally biased region" description="Basic and acidic residues" evidence="1">
    <location>
        <begin position="44"/>
        <end position="67"/>
    </location>
</feature>
<dbReference type="Proteomes" id="UP001439008">
    <property type="component" value="Unassembled WGS sequence"/>
</dbReference>
<evidence type="ECO:0000256" key="1">
    <source>
        <dbReference type="SAM" id="MobiDB-lite"/>
    </source>
</evidence>
<accession>A0ABV2AN04</accession>
<evidence type="ECO:0000313" key="2">
    <source>
        <dbReference type="EMBL" id="MES1921045.1"/>
    </source>
</evidence>
<keyword evidence="3" id="KW-1185">Reference proteome</keyword>
<reference evidence="2 3" key="1">
    <citation type="journal article" date="2024" name="BMC Biol.">
        <title>Comparative genomics of Ascetosporea gives new insight into the evolutionary basis for animal parasitism in Rhizaria.</title>
        <authorList>
            <person name="Hiltunen Thoren M."/>
            <person name="Onut-Brannstrom I."/>
            <person name="Alfjorden A."/>
            <person name="Peckova H."/>
            <person name="Swords F."/>
            <person name="Hooper C."/>
            <person name="Holzer A.S."/>
            <person name="Bass D."/>
            <person name="Burki F."/>
        </authorList>
    </citation>
    <scope>NUCLEOTIDE SEQUENCE [LARGE SCALE GENOMIC DNA]</scope>
    <source>
        <strain evidence="2">20-A016</strain>
    </source>
</reference>
<dbReference type="EMBL" id="JBDODL010001046">
    <property type="protein sequence ID" value="MES1921045.1"/>
    <property type="molecule type" value="Genomic_DNA"/>
</dbReference>
<proteinExistence type="predicted"/>